<keyword evidence="9" id="KW-1185">Reference proteome</keyword>
<dbReference type="PANTHER" id="PTHR43003">
    <property type="entry name" value="DNA-3-METHYLADENINE GLYCOSYLASE"/>
    <property type="match status" value="1"/>
</dbReference>
<dbReference type="GO" id="GO:0032993">
    <property type="term" value="C:protein-DNA complex"/>
    <property type="evidence" value="ECO:0007669"/>
    <property type="project" value="TreeGrafter"/>
</dbReference>
<comment type="similarity">
    <text evidence="2">Belongs to the alkylbase DNA glycosidase AlkA family.</text>
</comment>
<evidence type="ECO:0000256" key="1">
    <source>
        <dbReference type="ARBA" id="ARBA00000086"/>
    </source>
</evidence>
<dbReference type="CDD" id="cd00056">
    <property type="entry name" value="ENDO3c"/>
    <property type="match status" value="1"/>
</dbReference>
<comment type="catalytic activity">
    <reaction evidence="1">
        <text>Hydrolysis of alkylated DNA, releasing 3-methyladenine, 3-methylguanine, 7-methylguanine and 7-methyladenine.</text>
        <dbReference type="EC" id="3.2.2.21"/>
    </reaction>
</comment>
<dbReference type="Pfam" id="PF00730">
    <property type="entry name" value="HhH-GPD"/>
    <property type="match status" value="1"/>
</dbReference>
<feature type="region of interest" description="Disordered" evidence="6">
    <location>
        <begin position="221"/>
        <end position="247"/>
    </location>
</feature>
<evidence type="ECO:0000256" key="3">
    <source>
        <dbReference type="ARBA" id="ARBA00012000"/>
    </source>
</evidence>
<evidence type="ECO:0000259" key="7">
    <source>
        <dbReference type="SMART" id="SM00478"/>
    </source>
</evidence>
<dbReference type="Gene3D" id="1.10.340.30">
    <property type="entry name" value="Hypothetical protein, domain 2"/>
    <property type="match status" value="1"/>
</dbReference>
<gene>
    <name evidence="8" type="ORF">TMPK1_41260</name>
</gene>
<dbReference type="SMART" id="SM00478">
    <property type="entry name" value="ENDO3c"/>
    <property type="match status" value="1"/>
</dbReference>
<dbReference type="GO" id="GO:0008725">
    <property type="term" value="F:DNA-3-methyladenine glycosylase activity"/>
    <property type="evidence" value="ECO:0007669"/>
    <property type="project" value="TreeGrafter"/>
</dbReference>
<dbReference type="InterPro" id="IPR011257">
    <property type="entry name" value="DNA_glycosylase"/>
</dbReference>
<evidence type="ECO:0000256" key="2">
    <source>
        <dbReference type="ARBA" id="ARBA00010817"/>
    </source>
</evidence>
<dbReference type="GO" id="GO:0005737">
    <property type="term" value="C:cytoplasm"/>
    <property type="evidence" value="ECO:0007669"/>
    <property type="project" value="TreeGrafter"/>
</dbReference>
<protein>
    <recommendedName>
        <fullName evidence="3">DNA-3-methyladenine glycosylase II</fullName>
        <ecNumber evidence="3">3.2.2.21</ecNumber>
    </recommendedName>
</protein>
<evidence type="ECO:0000313" key="8">
    <source>
        <dbReference type="EMBL" id="GIL41889.1"/>
    </source>
</evidence>
<name>A0A8S8XIP5_9PROT</name>
<sequence length="247" mass="27070">MSAAKTKPAGGTDELLLADLPEISRGLDALAESDARFADLRPRLKLRRKREGFAGLVRIILGQQVSTLAAEAMWNKLVVATKNRVEPKVVANLSDETLAACGFSRQKVKYVRALAAAILDGTLNLDEVDRADDETAIELLMRLPGFGRWSAEIYLMFCLGRGDVWPAGDLGIVLGLETWHGLKARPTPIDARSLGDAWKPHRTAAALFLWQHYTEHAIAQRAAKKAAPKPARKTATKAAKKTAERKR</sequence>
<dbReference type="Gene3D" id="1.10.1670.40">
    <property type="match status" value="1"/>
</dbReference>
<keyword evidence="4" id="KW-0227">DNA damage</keyword>
<dbReference type="GO" id="GO:0043916">
    <property type="term" value="F:DNA-7-methylguanine glycosylase activity"/>
    <property type="evidence" value="ECO:0007669"/>
    <property type="project" value="TreeGrafter"/>
</dbReference>
<dbReference type="PANTHER" id="PTHR43003:SF5">
    <property type="entry name" value="DNA-3-METHYLADENINE GLYCOSYLASE"/>
    <property type="match status" value="1"/>
</dbReference>
<proteinExistence type="inferred from homology"/>
<dbReference type="GO" id="GO:0006285">
    <property type="term" value="P:base-excision repair, AP site formation"/>
    <property type="evidence" value="ECO:0007669"/>
    <property type="project" value="TreeGrafter"/>
</dbReference>
<evidence type="ECO:0000313" key="9">
    <source>
        <dbReference type="Proteomes" id="UP000681075"/>
    </source>
</evidence>
<keyword evidence="5" id="KW-0234">DNA repair</keyword>
<dbReference type="GO" id="GO:0006307">
    <property type="term" value="P:DNA alkylation repair"/>
    <property type="evidence" value="ECO:0007669"/>
    <property type="project" value="TreeGrafter"/>
</dbReference>
<reference evidence="8" key="1">
    <citation type="submission" date="2021-02" db="EMBL/GenBank/DDBJ databases">
        <title>Genome sequence of Rhodospirillales sp. strain TMPK1 isolated from soil.</title>
        <authorList>
            <person name="Nakai R."/>
            <person name="Kusada H."/>
            <person name="Tamaki H."/>
        </authorList>
    </citation>
    <scope>NUCLEOTIDE SEQUENCE</scope>
    <source>
        <strain evidence="8">TMPK1</strain>
    </source>
</reference>
<dbReference type="FunFam" id="1.10.340.30:FF:000004">
    <property type="entry name" value="DNA-3-methyladenine glycosylase II"/>
    <property type="match status" value="1"/>
</dbReference>
<comment type="caution">
    <text evidence="8">The sequence shown here is derived from an EMBL/GenBank/DDBJ whole genome shotgun (WGS) entry which is preliminary data.</text>
</comment>
<dbReference type="InterPro" id="IPR003265">
    <property type="entry name" value="HhH-GPD_domain"/>
</dbReference>
<evidence type="ECO:0000256" key="5">
    <source>
        <dbReference type="ARBA" id="ARBA00023204"/>
    </source>
</evidence>
<dbReference type="RefSeq" id="WP_420245570.1">
    <property type="nucleotide sequence ID" value="NZ_BOPV01000001.1"/>
</dbReference>
<accession>A0A8S8XIP5</accession>
<dbReference type="GO" id="GO:0032131">
    <property type="term" value="F:alkylated DNA binding"/>
    <property type="evidence" value="ECO:0007669"/>
    <property type="project" value="TreeGrafter"/>
</dbReference>
<dbReference type="SUPFAM" id="SSF48150">
    <property type="entry name" value="DNA-glycosylase"/>
    <property type="match status" value="1"/>
</dbReference>
<feature type="domain" description="HhH-GPD" evidence="7">
    <location>
        <begin position="61"/>
        <end position="215"/>
    </location>
</feature>
<evidence type="ECO:0000256" key="4">
    <source>
        <dbReference type="ARBA" id="ARBA00022763"/>
    </source>
</evidence>
<dbReference type="Proteomes" id="UP000681075">
    <property type="component" value="Unassembled WGS sequence"/>
</dbReference>
<dbReference type="AlphaFoldDB" id="A0A8S8XIP5"/>
<dbReference type="EC" id="3.2.2.21" evidence="3"/>
<organism evidence="8 9">
    <name type="scientific">Roseiterribacter gracilis</name>
    <dbReference type="NCBI Taxonomy" id="2812848"/>
    <lineage>
        <taxon>Bacteria</taxon>
        <taxon>Pseudomonadati</taxon>
        <taxon>Pseudomonadota</taxon>
        <taxon>Alphaproteobacteria</taxon>
        <taxon>Rhodospirillales</taxon>
        <taxon>Roseiterribacteraceae</taxon>
        <taxon>Roseiterribacter</taxon>
    </lineage>
</organism>
<evidence type="ECO:0000256" key="6">
    <source>
        <dbReference type="SAM" id="MobiDB-lite"/>
    </source>
</evidence>
<dbReference type="EMBL" id="BOPV01000001">
    <property type="protein sequence ID" value="GIL41889.1"/>
    <property type="molecule type" value="Genomic_DNA"/>
</dbReference>
<dbReference type="InterPro" id="IPR051912">
    <property type="entry name" value="Alkylbase_DNA_Glycosylase/TA"/>
</dbReference>
<feature type="compositionally biased region" description="Basic residues" evidence="6">
    <location>
        <begin position="222"/>
        <end position="247"/>
    </location>
</feature>